<dbReference type="AlphaFoldDB" id="A0A498C6S3"/>
<keyword evidence="1" id="KW-1133">Transmembrane helix</keyword>
<evidence type="ECO:0000313" key="3">
    <source>
        <dbReference type="Proteomes" id="UP000273158"/>
    </source>
</evidence>
<feature type="transmembrane region" description="Helical" evidence="1">
    <location>
        <begin position="183"/>
        <end position="203"/>
    </location>
</feature>
<feature type="transmembrane region" description="Helical" evidence="1">
    <location>
        <begin position="86"/>
        <end position="106"/>
    </location>
</feature>
<evidence type="ECO:0000256" key="1">
    <source>
        <dbReference type="SAM" id="Phobius"/>
    </source>
</evidence>
<organism evidence="2 3">
    <name type="scientific">Microbacterium telephonicum</name>
    <dbReference type="NCBI Taxonomy" id="1714841"/>
    <lineage>
        <taxon>Bacteria</taxon>
        <taxon>Bacillati</taxon>
        <taxon>Actinomycetota</taxon>
        <taxon>Actinomycetes</taxon>
        <taxon>Micrococcales</taxon>
        <taxon>Microbacteriaceae</taxon>
        <taxon>Microbacterium</taxon>
    </lineage>
</organism>
<dbReference type="InterPro" id="IPR029787">
    <property type="entry name" value="Nucleotide_cyclase"/>
</dbReference>
<reference evidence="2 3" key="1">
    <citation type="journal article" date="2015" name="Stand. Genomic Sci.">
        <title>Genomic Encyclopedia of Bacterial and Archaeal Type Strains, Phase III: the genomes of soil and plant-associated and newly described type strains.</title>
        <authorList>
            <person name="Whitman W.B."/>
            <person name="Woyke T."/>
            <person name="Klenk H.P."/>
            <person name="Zhou Y."/>
            <person name="Lilburn T.G."/>
            <person name="Beck B.J."/>
            <person name="De Vos P."/>
            <person name="Vandamme P."/>
            <person name="Eisen J.A."/>
            <person name="Garrity G."/>
            <person name="Hugenholtz P."/>
            <person name="Kyrpides N.C."/>
        </authorList>
    </citation>
    <scope>NUCLEOTIDE SEQUENCE [LARGE SCALE GENOMIC DNA]</scope>
    <source>
        <strain evidence="2 3">S2T63</strain>
    </source>
</reference>
<feature type="transmembrane region" description="Helical" evidence="1">
    <location>
        <begin position="33"/>
        <end position="50"/>
    </location>
</feature>
<protein>
    <recommendedName>
        <fullName evidence="4">GGDEF domain-containing protein</fullName>
    </recommendedName>
</protein>
<feature type="transmembrane region" description="Helical" evidence="1">
    <location>
        <begin position="6"/>
        <end position="26"/>
    </location>
</feature>
<comment type="caution">
    <text evidence="2">The sequence shown here is derived from an EMBL/GenBank/DDBJ whole genome shotgun (WGS) entry which is preliminary data.</text>
</comment>
<gene>
    <name evidence="2" type="ORF">C7474_2603</name>
</gene>
<feature type="transmembrane region" description="Helical" evidence="1">
    <location>
        <begin position="62"/>
        <end position="79"/>
    </location>
</feature>
<dbReference type="SUPFAM" id="SSF55073">
    <property type="entry name" value="Nucleotide cyclase"/>
    <property type="match status" value="1"/>
</dbReference>
<dbReference type="InterPro" id="IPR043128">
    <property type="entry name" value="Rev_trsase/Diguanyl_cyclase"/>
</dbReference>
<keyword evidence="1" id="KW-0812">Transmembrane</keyword>
<dbReference type="OrthoDB" id="5082312at2"/>
<evidence type="ECO:0008006" key="4">
    <source>
        <dbReference type="Google" id="ProtNLM"/>
    </source>
</evidence>
<name>A0A498C6S3_9MICO</name>
<dbReference type="Proteomes" id="UP000273158">
    <property type="component" value="Unassembled WGS sequence"/>
</dbReference>
<feature type="transmembrane region" description="Helical" evidence="1">
    <location>
        <begin position="146"/>
        <end position="171"/>
    </location>
</feature>
<proteinExistence type="predicted"/>
<evidence type="ECO:0000313" key="2">
    <source>
        <dbReference type="EMBL" id="RLK48001.1"/>
    </source>
</evidence>
<dbReference type="EMBL" id="RCDB01000003">
    <property type="protein sequence ID" value="RLK48001.1"/>
    <property type="molecule type" value="Genomic_DNA"/>
</dbReference>
<sequence>MIGLELAHVALSTVASMIMIGLGFLARPSRATALWSLTFVLAMVSSYGQLAGVSMDNETLRVASLGAILGAPVLIWSGLRAFRGAVAVPWATILVAGGAATAFALASDTTAFAWTFRLAYTVTAVFAGLTLWELIRRPERGGGTSFPLSLFSAAFVAMAALSLITGIFAPTAEASGLGLLRDVNLLGMLIYITCALITLLFLARGTAGGRTAASASQFETVAADRLERAQAAGERSWALLVVTLDDSADLRLAAGEAGYAGIASRFVREVREAMPTDADVGRLDASTCAILIARPAAVLSEQISTLLHDITTPGGAGTEAIPVSASVGWAAPAEHGYRLDDTLAAARAAAVAAAVAGGDRWVRAGLA</sequence>
<dbReference type="RefSeq" id="WP_121060459.1">
    <property type="nucleotide sequence ID" value="NZ_RCDB01000003.1"/>
</dbReference>
<keyword evidence="1" id="KW-0472">Membrane</keyword>
<accession>A0A498C6S3</accession>
<keyword evidence="3" id="KW-1185">Reference proteome</keyword>
<dbReference type="Gene3D" id="3.30.70.270">
    <property type="match status" value="1"/>
</dbReference>
<feature type="transmembrane region" description="Helical" evidence="1">
    <location>
        <begin position="112"/>
        <end position="134"/>
    </location>
</feature>